<sequence>MISTIEQLYTFFDQLAEQDACADELFASSYIRGFVALSASEFGDESQPISADLQNSVESKLNDAKAELSPDDRQLVNQYWQSLQSKFA</sequence>
<keyword evidence="2" id="KW-1185">Reference proteome</keyword>
<evidence type="ECO:0008006" key="3">
    <source>
        <dbReference type="Google" id="ProtNLM"/>
    </source>
</evidence>
<organism evidence="1 2">
    <name type="scientific">Thalassotalea marina</name>
    <dbReference type="NCBI Taxonomy" id="1673741"/>
    <lineage>
        <taxon>Bacteria</taxon>
        <taxon>Pseudomonadati</taxon>
        <taxon>Pseudomonadota</taxon>
        <taxon>Gammaproteobacteria</taxon>
        <taxon>Alteromonadales</taxon>
        <taxon>Colwelliaceae</taxon>
        <taxon>Thalassotalea</taxon>
    </lineage>
</organism>
<proteinExistence type="predicted"/>
<accession>A0A919BKU5</accession>
<dbReference type="Pfam" id="PF08891">
    <property type="entry name" value="YfcL"/>
    <property type="match status" value="1"/>
</dbReference>
<evidence type="ECO:0000313" key="1">
    <source>
        <dbReference type="EMBL" id="GHF98641.1"/>
    </source>
</evidence>
<name>A0A919BKU5_9GAMM</name>
<evidence type="ECO:0000313" key="2">
    <source>
        <dbReference type="Proteomes" id="UP000623842"/>
    </source>
</evidence>
<dbReference type="AlphaFoldDB" id="A0A919BKU5"/>
<protein>
    <recommendedName>
        <fullName evidence="3">YfcL family protein</fullName>
    </recommendedName>
</protein>
<dbReference type="RefSeq" id="WP_189772009.1">
    <property type="nucleotide sequence ID" value="NZ_BNCK01000006.1"/>
</dbReference>
<reference evidence="1" key="2">
    <citation type="submission" date="2020-09" db="EMBL/GenBank/DDBJ databases">
        <authorList>
            <person name="Sun Q."/>
            <person name="Kim S."/>
        </authorList>
    </citation>
    <scope>NUCLEOTIDE SEQUENCE</scope>
    <source>
        <strain evidence="1">KCTC 42731</strain>
    </source>
</reference>
<dbReference type="Proteomes" id="UP000623842">
    <property type="component" value="Unassembled WGS sequence"/>
</dbReference>
<dbReference type="InterPro" id="IPR014987">
    <property type="entry name" value="UPF_YfcL"/>
</dbReference>
<gene>
    <name evidence="1" type="ORF">GCM10017161_28970</name>
</gene>
<reference evidence="1" key="1">
    <citation type="journal article" date="2014" name="Int. J. Syst. Evol. Microbiol.">
        <title>Complete genome sequence of Corynebacterium casei LMG S-19264T (=DSM 44701T), isolated from a smear-ripened cheese.</title>
        <authorList>
            <consortium name="US DOE Joint Genome Institute (JGI-PGF)"/>
            <person name="Walter F."/>
            <person name="Albersmeier A."/>
            <person name="Kalinowski J."/>
            <person name="Ruckert C."/>
        </authorList>
    </citation>
    <scope>NUCLEOTIDE SEQUENCE</scope>
    <source>
        <strain evidence="1">KCTC 42731</strain>
    </source>
</reference>
<comment type="caution">
    <text evidence="1">The sequence shown here is derived from an EMBL/GenBank/DDBJ whole genome shotgun (WGS) entry which is preliminary data.</text>
</comment>
<dbReference type="EMBL" id="BNCK01000006">
    <property type="protein sequence ID" value="GHF98641.1"/>
    <property type="molecule type" value="Genomic_DNA"/>
</dbReference>